<feature type="compositionally biased region" description="Polar residues" evidence="1">
    <location>
        <begin position="11"/>
        <end position="27"/>
    </location>
</feature>
<protein>
    <recommendedName>
        <fullName evidence="4">Gag-pol polyprotein</fullName>
    </recommendedName>
</protein>
<proteinExistence type="predicted"/>
<feature type="region of interest" description="Disordered" evidence="1">
    <location>
        <begin position="1"/>
        <end position="27"/>
    </location>
</feature>
<evidence type="ECO:0000256" key="1">
    <source>
        <dbReference type="SAM" id="MobiDB-lite"/>
    </source>
</evidence>
<dbReference type="HOGENOM" id="CLU_1985567_0_0_1"/>
<evidence type="ECO:0000313" key="3">
    <source>
        <dbReference type="Proteomes" id="UP000011115"/>
    </source>
</evidence>
<dbReference type="Proteomes" id="UP000011115">
    <property type="component" value="Unassembled WGS sequence"/>
</dbReference>
<dbReference type="InParanoid" id="M1DDP0"/>
<keyword evidence="3" id="KW-1185">Reference proteome</keyword>
<reference evidence="2" key="2">
    <citation type="submission" date="2015-06" db="UniProtKB">
        <authorList>
            <consortium name="EnsemblPlants"/>
        </authorList>
    </citation>
    <scope>IDENTIFICATION</scope>
    <source>
        <strain evidence="2">DM1-3 516 R44</strain>
    </source>
</reference>
<sequence length="126" mass="14279">MAAGQMGGNFRSGNQANKGANTSQNFENKGCGTSYNFGNLNQRSGKHIKKSRPRKVKYDPNVSCDHYGKTGHLKLDCFRLIGFPEDFQSKEMQLYQQKTMKTHTTNMEKHFHMITCNILARSSTLI</sequence>
<evidence type="ECO:0000313" key="2">
    <source>
        <dbReference type="EnsemblPlants" id="PGSC0003DMT400087355"/>
    </source>
</evidence>
<evidence type="ECO:0008006" key="4">
    <source>
        <dbReference type="Google" id="ProtNLM"/>
    </source>
</evidence>
<dbReference type="AlphaFoldDB" id="M1DDP0"/>
<accession>M1DDP0</accession>
<reference evidence="3" key="1">
    <citation type="journal article" date="2011" name="Nature">
        <title>Genome sequence and analysis of the tuber crop potato.</title>
        <authorList>
            <consortium name="The Potato Genome Sequencing Consortium"/>
        </authorList>
    </citation>
    <scope>NUCLEOTIDE SEQUENCE [LARGE SCALE GENOMIC DNA]</scope>
    <source>
        <strain evidence="3">cv. DM1-3 516 R44</strain>
    </source>
</reference>
<name>M1DDP0_SOLTU</name>
<organism evidence="2 3">
    <name type="scientific">Solanum tuberosum</name>
    <name type="common">Potato</name>
    <dbReference type="NCBI Taxonomy" id="4113"/>
    <lineage>
        <taxon>Eukaryota</taxon>
        <taxon>Viridiplantae</taxon>
        <taxon>Streptophyta</taxon>
        <taxon>Embryophyta</taxon>
        <taxon>Tracheophyta</taxon>
        <taxon>Spermatophyta</taxon>
        <taxon>Magnoliopsida</taxon>
        <taxon>eudicotyledons</taxon>
        <taxon>Gunneridae</taxon>
        <taxon>Pentapetalae</taxon>
        <taxon>asterids</taxon>
        <taxon>lamiids</taxon>
        <taxon>Solanales</taxon>
        <taxon>Solanaceae</taxon>
        <taxon>Solanoideae</taxon>
        <taxon>Solaneae</taxon>
        <taxon>Solanum</taxon>
    </lineage>
</organism>
<dbReference type="PaxDb" id="4113-PGSC0003DMT400087355"/>
<dbReference type="Gramene" id="PGSC0003DMT400087355">
    <property type="protein sequence ID" value="PGSC0003DMT400087355"/>
    <property type="gene ID" value="PGSC0003DMG400036926"/>
</dbReference>
<dbReference type="EnsemblPlants" id="PGSC0003DMT400087355">
    <property type="protein sequence ID" value="PGSC0003DMT400087355"/>
    <property type="gene ID" value="PGSC0003DMG400036926"/>
</dbReference>